<keyword evidence="1" id="KW-1133">Transmembrane helix</keyword>
<organism evidence="2 3">
    <name type="scientific">Anncaliia algerae PRA339</name>
    <dbReference type="NCBI Taxonomy" id="1288291"/>
    <lineage>
        <taxon>Eukaryota</taxon>
        <taxon>Fungi</taxon>
        <taxon>Fungi incertae sedis</taxon>
        <taxon>Microsporidia</taxon>
        <taxon>Tubulinosematoidea</taxon>
        <taxon>Tubulinosematidae</taxon>
        <taxon>Anncaliia</taxon>
    </lineage>
</organism>
<proteinExistence type="predicted"/>
<reference evidence="3" key="1">
    <citation type="submission" date="2013-02" db="EMBL/GenBank/DDBJ databases">
        <authorList>
            <consortium name="The Broad Institute Genome Sequencing Platform"/>
            <person name="Cuomo C."/>
            <person name="Becnel J."/>
            <person name="Sanscrainte N."/>
            <person name="Walker B."/>
            <person name="Young S.K."/>
            <person name="Zeng Q."/>
            <person name="Gargeya S."/>
            <person name="Fitzgerald M."/>
            <person name="Haas B."/>
            <person name="Abouelleil A."/>
            <person name="Alvarado L."/>
            <person name="Arachchi H.M."/>
            <person name="Berlin A.M."/>
            <person name="Chapman S.B."/>
            <person name="Dewar J."/>
            <person name="Goldberg J."/>
            <person name="Griggs A."/>
            <person name="Gujja S."/>
            <person name="Hansen M."/>
            <person name="Howarth C."/>
            <person name="Imamovic A."/>
            <person name="Larimer J."/>
            <person name="McCowan C."/>
            <person name="Murphy C."/>
            <person name="Neiman D."/>
            <person name="Pearson M."/>
            <person name="Priest M."/>
            <person name="Roberts A."/>
            <person name="Saif S."/>
            <person name="Shea T."/>
            <person name="Sisk P."/>
            <person name="Sykes S."/>
            <person name="Wortman J."/>
            <person name="Nusbaum C."/>
            <person name="Birren B."/>
        </authorList>
    </citation>
    <scope>NUCLEOTIDE SEQUENCE [LARGE SCALE GENOMIC DNA]</scope>
    <source>
        <strain evidence="3">PRA339</strain>
    </source>
</reference>
<reference evidence="2 3" key="2">
    <citation type="submission" date="2014-03" db="EMBL/GenBank/DDBJ databases">
        <title>The Genome Sequence of Anncaliia algerae insect isolate PRA339.</title>
        <authorList>
            <consortium name="The Broad Institute Genome Sequencing Platform"/>
            <consortium name="The Broad Institute Genome Sequencing Center for Infectious Disease"/>
            <person name="Cuomo C."/>
            <person name="Becnel J."/>
            <person name="Sanscrainte N."/>
            <person name="Walker B."/>
            <person name="Young S.K."/>
            <person name="Zeng Q."/>
            <person name="Gargeya S."/>
            <person name="Fitzgerald M."/>
            <person name="Haas B."/>
            <person name="Abouelleil A."/>
            <person name="Alvarado L."/>
            <person name="Arachchi H.M."/>
            <person name="Berlin A.M."/>
            <person name="Chapman S.B."/>
            <person name="Dewar J."/>
            <person name="Goldberg J."/>
            <person name="Griggs A."/>
            <person name="Gujja S."/>
            <person name="Hansen M."/>
            <person name="Howarth C."/>
            <person name="Imamovic A."/>
            <person name="Larimer J."/>
            <person name="McCowan C."/>
            <person name="Murphy C."/>
            <person name="Neiman D."/>
            <person name="Pearson M."/>
            <person name="Priest M."/>
            <person name="Roberts A."/>
            <person name="Saif S."/>
            <person name="Shea T."/>
            <person name="Sisk P."/>
            <person name="Sykes S."/>
            <person name="Wortman J."/>
            <person name="Nusbaum C."/>
            <person name="Birren B."/>
        </authorList>
    </citation>
    <scope>NUCLEOTIDE SEQUENCE [LARGE SCALE GENOMIC DNA]</scope>
    <source>
        <strain evidence="2 3">PRA339</strain>
    </source>
</reference>
<name>A0A059EXZ7_9MICR</name>
<feature type="transmembrane region" description="Helical" evidence="1">
    <location>
        <begin position="46"/>
        <end position="63"/>
    </location>
</feature>
<evidence type="ECO:0000256" key="1">
    <source>
        <dbReference type="SAM" id="Phobius"/>
    </source>
</evidence>
<gene>
    <name evidence="2" type="ORF">H312_03006</name>
</gene>
<keyword evidence="3" id="KW-1185">Reference proteome</keyword>
<keyword evidence="1" id="KW-0472">Membrane</keyword>
<evidence type="ECO:0000313" key="2">
    <source>
        <dbReference type="EMBL" id="KCZ79599.1"/>
    </source>
</evidence>
<dbReference type="HOGENOM" id="CLU_2298228_0_0_1"/>
<feature type="transmembrane region" description="Helical" evidence="1">
    <location>
        <begin position="21"/>
        <end position="40"/>
    </location>
</feature>
<dbReference type="AlphaFoldDB" id="A0A059EXZ7"/>
<dbReference type="EMBL" id="KK365250">
    <property type="protein sequence ID" value="KCZ79599.1"/>
    <property type="molecule type" value="Genomic_DNA"/>
</dbReference>
<sequence length="101" mass="11848">FTLSVQINLSLKSKSVNIKKFLNEWHGLCLIYILLIAAYIDLNSKKNVQLVLLYMLGQKIIYLQQFSYVSRNLNFLYKFLILSYIYTFSTIMIPTLTLSQI</sequence>
<keyword evidence="1" id="KW-0812">Transmembrane</keyword>
<feature type="non-terminal residue" evidence="2">
    <location>
        <position position="1"/>
    </location>
</feature>
<protein>
    <submittedName>
        <fullName evidence="2">Uncharacterized protein</fullName>
    </submittedName>
</protein>
<dbReference type="VEuPathDB" id="MicrosporidiaDB:H312_03006"/>
<evidence type="ECO:0000313" key="3">
    <source>
        <dbReference type="Proteomes" id="UP000030655"/>
    </source>
</evidence>
<accession>A0A059EXZ7</accession>
<feature type="transmembrane region" description="Helical" evidence="1">
    <location>
        <begin position="75"/>
        <end position="96"/>
    </location>
</feature>
<dbReference type="Proteomes" id="UP000030655">
    <property type="component" value="Unassembled WGS sequence"/>
</dbReference>